<organism evidence="1 2">
    <name type="scientific">Kribbella sancticallisti</name>
    <dbReference type="NCBI Taxonomy" id="460087"/>
    <lineage>
        <taxon>Bacteria</taxon>
        <taxon>Bacillati</taxon>
        <taxon>Actinomycetota</taxon>
        <taxon>Actinomycetes</taxon>
        <taxon>Propionibacteriales</taxon>
        <taxon>Kribbellaceae</taxon>
        <taxon>Kribbella</taxon>
    </lineage>
</organism>
<keyword evidence="2" id="KW-1185">Reference proteome</keyword>
<evidence type="ECO:0000313" key="2">
    <source>
        <dbReference type="Proteomes" id="UP001500393"/>
    </source>
</evidence>
<dbReference type="EMBL" id="BAAAOS010000008">
    <property type="protein sequence ID" value="GAA1560285.1"/>
    <property type="molecule type" value="Genomic_DNA"/>
</dbReference>
<protein>
    <submittedName>
        <fullName evidence="1">Uncharacterized protein</fullName>
    </submittedName>
</protein>
<accession>A0ABP4NH34</accession>
<dbReference type="Proteomes" id="UP001500393">
    <property type="component" value="Unassembled WGS sequence"/>
</dbReference>
<evidence type="ECO:0000313" key="1">
    <source>
        <dbReference type="EMBL" id="GAA1560285.1"/>
    </source>
</evidence>
<sequence length="389" mass="42007">MDPLTAPEEIDQEGGRVNDCMRELFDAVRAWVGSLDDGSAGVAVTDLVLRDPCHEEPALKLQLRELVSDELRYVLCTDASARAGGAPVARDHQYGAKPDAGEELRHAAARLDHLTSVSEFSSGGVERGWPADAASALFEASRVSELLAGLIPYAIEPVLDNLDRGSVVAPSPAGAKSLSNQPAYQRGMAEMIAALLGEAAVKLEELSGQIANLQHTVNAVAGAGHKDGSTLDSEVVLEWRLPGMVNESRFHVRVFRPSGRLPVVVIGDLSDNHSQSITNVVHEVAAVVTEYVLGGGTQDAYQWVQVDPPGKFQDADADFGVIQAVSFEEPYGRPRWRRQTHEELEQLAGGAVRGWHASNYTVAVMINRGIPILHPETERPGMSRCEESW</sequence>
<reference evidence="2" key="1">
    <citation type="journal article" date="2019" name="Int. J. Syst. Evol. Microbiol.">
        <title>The Global Catalogue of Microorganisms (GCM) 10K type strain sequencing project: providing services to taxonomists for standard genome sequencing and annotation.</title>
        <authorList>
            <consortium name="The Broad Institute Genomics Platform"/>
            <consortium name="The Broad Institute Genome Sequencing Center for Infectious Disease"/>
            <person name="Wu L."/>
            <person name="Ma J."/>
        </authorList>
    </citation>
    <scope>NUCLEOTIDE SEQUENCE [LARGE SCALE GENOMIC DNA]</scope>
    <source>
        <strain evidence="2">JCM 14969</strain>
    </source>
</reference>
<gene>
    <name evidence="1" type="ORF">GCM10009789_11950</name>
</gene>
<name>A0ABP4NH34_9ACTN</name>
<proteinExistence type="predicted"/>
<comment type="caution">
    <text evidence="1">The sequence shown here is derived from an EMBL/GenBank/DDBJ whole genome shotgun (WGS) entry which is preliminary data.</text>
</comment>